<dbReference type="InterPro" id="IPR036052">
    <property type="entry name" value="TrpB-like_PALP_sf"/>
</dbReference>
<comment type="caution">
    <text evidence="9">The sequence shown here is derived from an EMBL/GenBank/DDBJ whole genome shotgun (WGS) entry which is preliminary data.</text>
</comment>
<proteinExistence type="inferred from homology"/>
<keyword evidence="10" id="KW-1185">Reference proteome</keyword>
<dbReference type="InterPro" id="IPR029144">
    <property type="entry name" value="Thr_synth_N"/>
</dbReference>
<evidence type="ECO:0000256" key="3">
    <source>
        <dbReference type="ARBA" id="ARBA00021942"/>
    </source>
</evidence>
<dbReference type="Pfam" id="PF14821">
    <property type="entry name" value="Thr_synth_N"/>
    <property type="match status" value="1"/>
</dbReference>
<evidence type="ECO:0000256" key="6">
    <source>
        <dbReference type="PIRSR" id="PIRSR604450-51"/>
    </source>
</evidence>
<dbReference type="GO" id="GO:0046360">
    <property type="term" value="P:2-oxobutyrate biosynthetic process"/>
    <property type="evidence" value="ECO:0007669"/>
    <property type="project" value="TreeGrafter"/>
</dbReference>
<dbReference type="GO" id="GO:0016829">
    <property type="term" value="F:lyase activity"/>
    <property type="evidence" value="ECO:0007669"/>
    <property type="project" value="UniProtKB-KW"/>
</dbReference>
<comment type="cofactor">
    <cofactor evidence="1 6">
        <name>pyridoxal 5'-phosphate</name>
        <dbReference type="ChEBI" id="CHEBI:597326"/>
    </cofactor>
</comment>
<dbReference type="Pfam" id="PF24857">
    <property type="entry name" value="THR4_C"/>
    <property type="match status" value="1"/>
</dbReference>
<evidence type="ECO:0000313" key="9">
    <source>
        <dbReference type="EMBL" id="KAG8453333.1"/>
    </source>
</evidence>
<evidence type="ECO:0000259" key="8">
    <source>
        <dbReference type="Pfam" id="PF14821"/>
    </source>
</evidence>
<dbReference type="Proteomes" id="UP000812440">
    <property type="component" value="Chromosome 1"/>
</dbReference>
<dbReference type="AlphaFoldDB" id="A0A8T2KAP0"/>
<dbReference type="GO" id="GO:0009071">
    <property type="term" value="P:serine family amino acid catabolic process"/>
    <property type="evidence" value="ECO:0007669"/>
    <property type="project" value="TreeGrafter"/>
</dbReference>
<dbReference type="InterPro" id="IPR004450">
    <property type="entry name" value="Thr_synthase-like"/>
</dbReference>
<dbReference type="SUPFAM" id="SSF53686">
    <property type="entry name" value="Tryptophan synthase beta subunit-like PLP-dependent enzymes"/>
    <property type="match status" value="1"/>
</dbReference>
<accession>A0A8T2KAP0</accession>
<dbReference type="CDD" id="cd01560">
    <property type="entry name" value="Thr-synth_2"/>
    <property type="match status" value="1"/>
</dbReference>
<dbReference type="EMBL" id="JAACNH010000001">
    <property type="protein sequence ID" value="KAG8453333.1"/>
    <property type="molecule type" value="Genomic_DNA"/>
</dbReference>
<evidence type="ECO:0000256" key="1">
    <source>
        <dbReference type="ARBA" id="ARBA00001933"/>
    </source>
</evidence>
<evidence type="ECO:0000313" key="10">
    <source>
        <dbReference type="Proteomes" id="UP000812440"/>
    </source>
</evidence>
<feature type="domain" description="Tryptophan synthase beta chain-like PALP" evidence="7">
    <location>
        <begin position="104"/>
        <end position="326"/>
    </location>
</feature>
<reference evidence="9" key="1">
    <citation type="thesis" date="2020" institute="ProQuest LLC" country="789 East Eisenhower Parkway, Ann Arbor, MI, USA">
        <title>Comparative Genomics and Chromosome Evolution.</title>
        <authorList>
            <person name="Mudd A.B."/>
        </authorList>
    </citation>
    <scope>NUCLEOTIDE SEQUENCE</scope>
    <source>
        <strain evidence="9">Female2</strain>
        <tissue evidence="9">Blood</tissue>
    </source>
</reference>
<keyword evidence="4 6" id="KW-0663">Pyridoxal phosphate</keyword>
<feature type="domain" description="Threonine synthase N-terminal" evidence="8">
    <location>
        <begin position="2"/>
        <end position="81"/>
    </location>
</feature>
<dbReference type="InterPro" id="IPR051166">
    <property type="entry name" value="Threonine_Synthase"/>
</dbReference>
<dbReference type="FunFam" id="3.90.1380.10:FF:000003">
    <property type="entry name" value="THR4p Threonine synthase"/>
    <property type="match status" value="1"/>
</dbReference>
<dbReference type="PANTHER" id="PTHR42690">
    <property type="entry name" value="THREONINE SYNTHASE FAMILY MEMBER"/>
    <property type="match status" value="1"/>
</dbReference>
<evidence type="ECO:0000256" key="4">
    <source>
        <dbReference type="ARBA" id="ARBA00022898"/>
    </source>
</evidence>
<sequence>MKYTSTRGGVTGVDFEAVLFAGFAPDGGLFMPEEIPKLEKETLHSWHSFSYVQLVKEVCSLFIPPSSIPRMELEGLINKAFIRFRHKDIVPVVKLKSGLNVMEMWHGATRAFKDLAMSCVGELLDYFLKKNNKHVNILVATSGDTGSSAIESVKGKANINIFVLLPYGRCTKVQELQMTTVMEDNVHVFAVDGTSDELDHPIKMLFADKNFVEKHNLMSTNSVNWARILVQIAHFFYAYFQCVPSAETQNSRVVEVIVPTGGAGNITAGCIAQAMGLPIRLVAAVNKNDIIHRTVQHGDFSLGDTKATLASAMDIQEPYNMERIFWLLADTEKNNIKGMMEEFQLNRRVKIPEKLHTRIASTMTSCSVTDDNILHTMKRCWEENLYLLCPHSAVAVYYHYLQVNSNESSHRCCLAPASAAKFPNVILEADLTPDIPEDVQVLMEKETRFRHLTKTDDWENVLRETVELIDNKCSNCTIP</sequence>
<organism evidence="9 10">
    <name type="scientific">Hymenochirus boettgeri</name>
    <name type="common">Congo dwarf clawed frog</name>
    <dbReference type="NCBI Taxonomy" id="247094"/>
    <lineage>
        <taxon>Eukaryota</taxon>
        <taxon>Metazoa</taxon>
        <taxon>Chordata</taxon>
        <taxon>Craniata</taxon>
        <taxon>Vertebrata</taxon>
        <taxon>Euteleostomi</taxon>
        <taxon>Amphibia</taxon>
        <taxon>Batrachia</taxon>
        <taxon>Anura</taxon>
        <taxon>Pipoidea</taxon>
        <taxon>Pipidae</taxon>
        <taxon>Pipinae</taxon>
        <taxon>Hymenochirus</taxon>
    </lineage>
</organism>
<dbReference type="GO" id="GO:0030170">
    <property type="term" value="F:pyridoxal phosphate binding"/>
    <property type="evidence" value="ECO:0007669"/>
    <property type="project" value="TreeGrafter"/>
</dbReference>
<dbReference type="InterPro" id="IPR001926">
    <property type="entry name" value="TrpB-like_PALP"/>
</dbReference>
<dbReference type="Pfam" id="PF00291">
    <property type="entry name" value="PALP"/>
    <property type="match status" value="1"/>
</dbReference>
<evidence type="ECO:0000259" key="7">
    <source>
        <dbReference type="Pfam" id="PF00291"/>
    </source>
</evidence>
<comment type="similarity">
    <text evidence="2">Belongs to the threonine synthase family.</text>
</comment>
<evidence type="ECO:0000256" key="2">
    <source>
        <dbReference type="ARBA" id="ARBA00005517"/>
    </source>
</evidence>
<feature type="modified residue" description="N6-(pyridoxal phosphate)lysine" evidence="6">
    <location>
        <position position="113"/>
    </location>
</feature>
<dbReference type="Gene3D" id="3.40.50.1100">
    <property type="match status" value="2"/>
</dbReference>
<evidence type="ECO:0000256" key="5">
    <source>
        <dbReference type="ARBA" id="ARBA00023239"/>
    </source>
</evidence>
<dbReference type="InterPro" id="IPR037158">
    <property type="entry name" value="Thr_synth_N_sf"/>
</dbReference>
<keyword evidence="5" id="KW-0456">Lyase</keyword>
<protein>
    <recommendedName>
        <fullName evidence="3">Threonine synthase-like 2</fullName>
    </recommendedName>
</protein>
<dbReference type="Gene3D" id="3.90.1380.10">
    <property type="entry name" value="Threonine synthase, N-terminal domain"/>
    <property type="match status" value="1"/>
</dbReference>
<name>A0A8T2KAP0_9PIPI</name>
<dbReference type="PANTHER" id="PTHR42690:SF1">
    <property type="entry name" value="THREONINE SYNTHASE-LIKE 2"/>
    <property type="match status" value="1"/>
</dbReference>
<dbReference type="FunFam" id="3.40.50.1100:FF:000047">
    <property type="entry name" value="Threonine synthase like 2"/>
    <property type="match status" value="1"/>
</dbReference>
<dbReference type="OrthoDB" id="5203861at2759"/>
<dbReference type="NCBIfam" id="TIGR00260">
    <property type="entry name" value="thrC"/>
    <property type="match status" value="1"/>
</dbReference>
<gene>
    <name evidence="9" type="ORF">GDO86_000103</name>
</gene>